<gene>
    <name evidence="1" type="ORF">LCGC14_2892360</name>
</gene>
<dbReference type="AlphaFoldDB" id="A0A0F9A4S0"/>
<dbReference type="SUPFAM" id="SSF53474">
    <property type="entry name" value="alpha/beta-Hydrolases"/>
    <property type="match status" value="1"/>
</dbReference>
<sequence>AVRDAILLAVGQHDRNPDPMMWVRSAWGSLLLELWYDAKLREVYKAFVKRKKEQPCSLEQFVAIGHSSGGTGIYNVLKKGKTFQKAGRFAPAYFGMIDTIIAHGHDLTDKAGWTTVEHYHAPKTKTIKGIRNIPIPGVGHYSILKNQKMIQEMAKAAAQAYLKKVKEEINNNPSWDPWDTRPPPNGW</sequence>
<dbReference type="Gene3D" id="3.40.50.1820">
    <property type="entry name" value="alpha/beta hydrolase"/>
    <property type="match status" value="1"/>
</dbReference>
<organism evidence="1">
    <name type="scientific">marine sediment metagenome</name>
    <dbReference type="NCBI Taxonomy" id="412755"/>
    <lineage>
        <taxon>unclassified sequences</taxon>
        <taxon>metagenomes</taxon>
        <taxon>ecological metagenomes</taxon>
    </lineage>
</organism>
<evidence type="ECO:0000313" key="1">
    <source>
        <dbReference type="EMBL" id="KKK73584.1"/>
    </source>
</evidence>
<dbReference type="EMBL" id="LAZR01056724">
    <property type="protein sequence ID" value="KKK73584.1"/>
    <property type="molecule type" value="Genomic_DNA"/>
</dbReference>
<feature type="non-terminal residue" evidence="1">
    <location>
        <position position="1"/>
    </location>
</feature>
<comment type="caution">
    <text evidence="1">The sequence shown here is derived from an EMBL/GenBank/DDBJ whole genome shotgun (WGS) entry which is preliminary data.</text>
</comment>
<dbReference type="InterPro" id="IPR029058">
    <property type="entry name" value="AB_hydrolase_fold"/>
</dbReference>
<protein>
    <submittedName>
        <fullName evidence="1">Uncharacterized protein</fullName>
    </submittedName>
</protein>
<accession>A0A0F9A4S0</accession>
<name>A0A0F9A4S0_9ZZZZ</name>
<proteinExistence type="predicted"/>
<reference evidence="1" key="1">
    <citation type="journal article" date="2015" name="Nature">
        <title>Complex archaea that bridge the gap between prokaryotes and eukaryotes.</title>
        <authorList>
            <person name="Spang A."/>
            <person name="Saw J.H."/>
            <person name="Jorgensen S.L."/>
            <person name="Zaremba-Niedzwiedzka K."/>
            <person name="Martijn J."/>
            <person name="Lind A.E."/>
            <person name="van Eijk R."/>
            <person name="Schleper C."/>
            <person name="Guy L."/>
            <person name="Ettema T.J."/>
        </authorList>
    </citation>
    <scope>NUCLEOTIDE SEQUENCE</scope>
</reference>